<feature type="signal peptide" evidence="3">
    <location>
        <begin position="1"/>
        <end position="21"/>
    </location>
</feature>
<feature type="chain" id="PRO_5013242660" description="NUDE domain-containing protein" evidence="3">
    <location>
        <begin position="22"/>
        <end position="649"/>
    </location>
</feature>
<feature type="region of interest" description="Disordered" evidence="2">
    <location>
        <begin position="290"/>
        <end position="314"/>
    </location>
</feature>
<feature type="region of interest" description="Disordered" evidence="2">
    <location>
        <begin position="441"/>
        <end position="467"/>
    </location>
</feature>
<feature type="region of interest" description="Disordered" evidence="2">
    <location>
        <begin position="585"/>
        <end position="624"/>
    </location>
</feature>
<comment type="caution">
    <text evidence="4">The sequence shown here is derived from an EMBL/GenBank/DDBJ whole genome shotgun (WGS) entry which is preliminary data.</text>
</comment>
<feature type="coiled-coil region" evidence="1">
    <location>
        <begin position="20"/>
        <end position="173"/>
    </location>
</feature>
<dbReference type="EMBL" id="NJEU01000787">
    <property type="protein sequence ID" value="PHH70525.1"/>
    <property type="molecule type" value="Genomic_DNA"/>
</dbReference>
<gene>
    <name evidence="4" type="ORF">CDD82_7059</name>
</gene>
<evidence type="ECO:0000256" key="1">
    <source>
        <dbReference type="SAM" id="Coils"/>
    </source>
</evidence>
<organism evidence="4 5">
    <name type="scientific">Ophiocordyceps australis</name>
    <dbReference type="NCBI Taxonomy" id="1399860"/>
    <lineage>
        <taxon>Eukaryota</taxon>
        <taxon>Fungi</taxon>
        <taxon>Dikarya</taxon>
        <taxon>Ascomycota</taxon>
        <taxon>Pezizomycotina</taxon>
        <taxon>Sordariomycetes</taxon>
        <taxon>Hypocreomycetidae</taxon>
        <taxon>Hypocreales</taxon>
        <taxon>Ophiocordycipitaceae</taxon>
        <taxon>Ophiocordyceps</taxon>
    </lineage>
</organism>
<keyword evidence="1" id="KW-0175">Coiled coil</keyword>
<reference evidence="4 5" key="1">
    <citation type="submission" date="2017-06" db="EMBL/GenBank/DDBJ databases">
        <title>Ant-infecting Ophiocordyceps genomes reveal a high diversity of potential behavioral manipulation genes and a possible major role for enterotoxins.</title>
        <authorList>
            <person name="De Bekker C."/>
            <person name="Evans H.C."/>
            <person name="Brachmann A."/>
            <person name="Hughes D.P."/>
        </authorList>
    </citation>
    <scope>NUCLEOTIDE SEQUENCE [LARGE SCALE GENOMIC DNA]</scope>
    <source>
        <strain evidence="4 5">1348a</strain>
    </source>
</reference>
<proteinExistence type="predicted"/>
<dbReference type="Proteomes" id="UP000224854">
    <property type="component" value="Unassembled WGS sequence"/>
</dbReference>
<dbReference type="AlphaFoldDB" id="A0A2C5YLY6"/>
<evidence type="ECO:0000313" key="4">
    <source>
        <dbReference type="EMBL" id="PHH70525.1"/>
    </source>
</evidence>
<keyword evidence="3" id="KW-0732">Signal</keyword>
<feature type="compositionally biased region" description="Low complexity" evidence="2">
    <location>
        <begin position="585"/>
        <end position="597"/>
    </location>
</feature>
<feature type="compositionally biased region" description="Low complexity" evidence="2">
    <location>
        <begin position="551"/>
        <end position="568"/>
    </location>
</feature>
<protein>
    <recommendedName>
        <fullName evidence="6">NUDE domain-containing protein</fullName>
    </recommendedName>
</protein>
<sequence>MELALTFALQALLARYEACMADTDRERDEFNLRIQQLELEKKKLEAENATQAEENGSLLEQLEALNNSVSDSDTKIKSLEASLQSSQQAARRLEAAAARAADAERHILILEEEQASLRQELRCTHDKARTDAHRYKEAQRGILDLQDQLDSLEKEARQERQEHAETVERLERQREIDKKLDIAAGRLKGAAVTKSLKEQQSGTKIVGHFVRDLLSDNAKLQLNVVELRGLLSSSNDEVQSLRDQLLLHQPLESGLDAQTIPTLKDELKNEYEVVDYGTRMSQELHIHHHYHLSSRQDGKRPKKKRPSLSSGAMTPAASTWIKTLGLAPSPGAPVSVSRAMGFATPTKPSPRCMTHSTTPSEVSWSAPASPGSFRRSAIFSDLDLMSSPTTSVDPASPTWRSSCGKRSSGASFRSFQSLSKSLLESVPTTPLVNHMCADGTITEEDEGGHDQTQEAAASEGEVQHSECSPYSDEYAAKLYRPPSHESIVSIAGGMDIHTLRTRPSQLALRLLGDSSADAVVTGVTAQPTLVAPGTKMSQAALRHQVTGLQTPRSLSSAGSRQSSPGPRSDLSRSFGSWVGWRPWSHGGSSAASNDASGQKTARRPEKNATRVPGINQPGAIPGFQVRKGAPAKVAALSVDRAALQDGLQE</sequence>
<evidence type="ECO:0008006" key="6">
    <source>
        <dbReference type="Google" id="ProtNLM"/>
    </source>
</evidence>
<feature type="compositionally biased region" description="Polar residues" evidence="2">
    <location>
        <begin position="354"/>
        <end position="363"/>
    </location>
</feature>
<name>A0A2C5YLY6_9HYPO</name>
<keyword evidence="5" id="KW-1185">Reference proteome</keyword>
<evidence type="ECO:0000256" key="2">
    <source>
        <dbReference type="SAM" id="MobiDB-lite"/>
    </source>
</evidence>
<feature type="region of interest" description="Disordered" evidence="2">
    <location>
        <begin position="387"/>
        <end position="408"/>
    </location>
</feature>
<feature type="region of interest" description="Disordered" evidence="2">
    <location>
        <begin position="343"/>
        <end position="370"/>
    </location>
</feature>
<dbReference type="OrthoDB" id="4088568at2759"/>
<evidence type="ECO:0000313" key="5">
    <source>
        <dbReference type="Proteomes" id="UP000224854"/>
    </source>
</evidence>
<evidence type="ECO:0000256" key="3">
    <source>
        <dbReference type="SAM" id="SignalP"/>
    </source>
</evidence>
<accession>A0A2C5YLY6</accession>
<feature type="region of interest" description="Disordered" evidence="2">
    <location>
        <begin position="545"/>
        <end position="573"/>
    </location>
</feature>